<evidence type="ECO:0000313" key="1">
    <source>
        <dbReference type="EMBL" id="KAJ8645749.1"/>
    </source>
</evidence>
<organism evidence="1 2">
    <name type="scientific">Persea americana</name>
    <name type="common">Avocado</name>
    <dbReference type="NCBI Taxonomy" id="3435"/>
    <lineage>
        <taxon>Eukaryota</taxon>
        <taxon>Viridiplantae</taxon>
        <taxon>Streptophyta</taxon>
        <taxon>Embryophyta</taxon>
        <taxon>Tracheophyta</taxon>
        <taxon>Spermatophyta</taxon>
        <taxon>Magnoliopsida</taxon>
        <taxon>Magnoliidae</taxon>
        <taxon>Laurales</taxon>
        <taxon>Lauraceae</taxon>
        <taxon>Persea</taxon>
    </lineage>
</organism>
<keyword evidence="2" id="KW-1185">Reference proteome</keyword>
<comment type="caution">
    <text evidence="1">The sequence shown here is derived from an EMBL/GenBank/DDBJ whole genome shotgun (WGS) entry which is preliminary data.</text>
</comment>
<reference evidence="1 2" key="1">
    <citation type="journal article" date="2022" name="Hortic Res">
        <title>A haplotype resolved chromosomal level avocado genome allows analysis of novel avocado genes.</title>
        <authorList>
            <person name="Nath O."/>
            <person name="Fletcher S.J."/>
            <person name="Hayward A."/>
            <person name="Shaw L.M."/>
            <person name="Masouleh A.K."/>
            <person name="Furtado A."/>
            <person name="Henry R.J."/>
            <person name="Mitter N."/>
        </authorList>
    </citation>
    <scope>NUCLEOTIDE SEQUENCE [LARGE SCALE GENOMIC DNA]</scope>
    <source>
        <strain evidence="2">cv. Hass</strain>
    </source>
</reference>
<dbReference type="EMBL" id="CM056810">
    <property type="protein sequence ID" value="KAJ8645749.1"/>
    <property type="molecule type" value="Genomic_DNA"/>
</dbReference>
<evidence type="ECO:0000313" key="2">
    <source>
        <dbReference type="Proteomes" id="UP001234297"/>
    </source>
</evidence>
<protein>
    <submittedName>
        <fullName evidence="1">Uncharacterized protein</fullName>
    </submittedName>
</protein>
<sequence>MRNNNLVAVPSGHGHSQCDTCISPSLIVQVTSIQHPRVNQLRASLSLVGKYHKKQSSSTPFLPQFMENACLQQHGSKRRGTGLKLQLLLLTPLTNFTGDFQQELQLIHTIFAPSLFFGKNNKAILSIRTFNGSHMLELIFHRQMLEYPCLKANPAFADAIFLLYYAGIIFPLS</sequence>
<accession>A0ACC2MK79</accession>
<proteinExistence type="predicted"/>
<name>A0ACC2MK79_PERAE</name>
<gene>
    <name evidence="1" type="ORF">MRB53_007497</name>
</gene>
<dbReference type="Proteomes" id="UP001234297">
    <property type="component" value="Chromosome 2"/>
</dbReference>